<dbReference type="PANTHER" id="PTHR43353:SF5">
    <property type="entry name" value="SUCCINATE-SEMIALDEHYDE DEHYDROGENASE, MITOCHONDRIAL"/>
    <property type="match status" value="1"/>
</dbReference>
<dbReference type="GO" id="GO:0009450">
    <property type="term" value="P:gamma-aminobutyric acid catabolic process"/>
    <property type="evidence" value="ECO:0007669"/>
    <property type="project" value="TreeGrafter"/>
</dbReference>
<feature type="domain" description="Aldehyde dehydrogenase" evidence="3">
    <location>
        <begin position="34"/>
        <end position="491"/>
    </location>
</feature>
<dbReference type="PANTHER" id="PTHR43353">
    <property type="entry name" value="SUCCINATE-SEMIALDEHYDE DEHYDROGENASE, MITOCHONDRIAL"/>
    <property type="match status" value="1"/>
</dbReference>
<evidence type="ECO:0000256" key="1">
    <source>
        <dbReference type="ARBA" id="ARBA00009986"/>
    </source>
</evidence>
<dbReference type="Gene3D" id="3.40.309.10">
    <property type="entry name" value="Aldehyde Dehydrogenase, Chain A, domain 2"/>
    <property type="match status" value="1"/>
</dbReference>
<comment type="similarity">
    <text evidence="1">Belongs to the aldehyde dehydrogenase family.</text>
</comment>
<organism evidence="5">
    <name type="scientific">freshwater metagenome</name>
    <dbReference type="NCBI Taxonomy" id="449393"/>
    <lineage>
        <taxon>unclassified sequences</taxon>
        <taxon>metagenomes</taxon>
        <taxon>ecological metagenomes</taxon>
    </lineage>
</organism>
<evidence type="ECO:0000256" key="2">
    <source>
        <dbReference type="ARBA" id="ARBA00023002"/>
    </source>
</evidence>
<protein>
    <submittedName>
        <fullName evidence="5">Unannotated protein</fullName>
    </submittedName>
</protein>
<reference evidence="5" key="1">
    <citation type="submission" date="2020-05" db="EMBL/GenBank/DDBJ databases">
        <authorList>
            <person name="Chiriac C."/>
            <person name="Salcher M."/>
            <person name="Ghai R."/>
            <person name="Kavagutti S V."/>
        </authorList>
    </citation>
    <scope>NUCLEOTIDE SEQUENCE</scope>
</reference>
<dbReference type="InterPro" id="IPR016163">
    <property type="entry name" value="Ald_DH_C"/>
</dbReference>
<evidence type="ECO:0000259" key="3">
    <source>
        <dbReference type="Pfam" id="PF00171"/>
    </source>
</evidence>
<dbReference type="FunFam" id="3.40.605.10:FF:000007">
    <property type="entry name" value="NAD/NADP-dependent betaine aldehyde dehydrogenase"/>
    <property type="match status" value="1"/>
</dbReference>
<evidence type="ECO:0000313" key="5">
    <source>
        <dbReference type="EMBL" id="CAB4801744.1"/>
    </source>
</evidence>
<proteinExistence type="inferred from homology"/>
<gene>
    <name evidence="4" type="ORF">UFOPK2627_00408</name>
    <name evidence="5" type="ORF">UFOPK3078_00411</name>
</gene>
<keyword evidence="2" id="KW-0560">Oxidoreductase</keyword>
<dbReference type="SUPFAM" id="SSF53720">
    <property type="entry name" value="ALDH-like"/>
    <property type="match status" value="1"/>
</dbReference>
<name>A0A6J6Y1L5_9ZZZZ</name>
<sequence>MFQGSIVERIGYNFSQAERMLARMQTQLYINGQWVDGASKVAVHDPSDNSVIAEVSLASDAQCEAAIAAADAAAVEWAKTAPRFRSEILRKAFEIMTSELEAVATLISRENGKAMPDARGEAAYAAEFFRWFAEEAVRTPGDFRKSPSGDKRILVTHQPIGLSILITPWNFPAGMATRKIGPAVAAGCTMILKPATETPLTAMYIVDVMERAGLPKGVLNLVLPEKTGPAISKMLHDSRVKNLSFTGSTEVGRVLLKEAADKVIRCSMELGGNAQVIVHDDADLAVTIPQLLLAKMRNGGAACTSANRIYVQRSISEAFIAQMTKSMSAYVVGRGTDATTTLGASVSMKERNKIAQIVDESVAAGAKIQVGGVKPEGDGAFYPATVLVVEKDNPILLHEIFGPVAPIIIFDTDEEGIALANDTEFGLISYVFSADLTRALRTAEAMESGMVAINKGVISDPAAPFGGVKQSGLGREGGFDGIHEFLQTKYIGVEI</sequence>
<evidence type="ECO:0000313" key="4">
    <source>
        <dbReference type="EMBL" id="CAB4699738.1"/>
    </source>
</evidence>
<dbReference type="GO" id="GO:0004777">
    <property type="term" value="F:succinate-semialdehyde dehydrogenase (NAD+) activity"/>
    <property type="evidence" value="ECO:0007669"/>
    <property type="project" value="TreeGrafter"/>
</dbReference>
<dbReference type="Gene3D" id="3.40.605.10">
    <property type="entry name" value="Aldehyde Dehydrogenase, Chain A, domain 1"/>
    <property type="match status" value="1"/>
</dbReference>
<dbReference type="InterPro" id="IPR015590">
    <property type="entry name" value="Aldehyde_DH_dom"/>
</dbReference>
<dbReference type="InterPro" id="IPR016161">
    <property type="entry name" value="Ald_DH/histidinol_DH"/>
</dbReference>
<dbReference type="InterPro" id="IPR016162">
    <property type="entry name" value="Ald_DH_N"/>
</dbReference>
<dbReference type="EMBL" id="CAEZYA010000007">
    <property type="protein sequence ID" value="CAB4699738.1"/>
    <property type="molecule type" value="Genomic_DNA"/>
</dbReference>
<dbReference type="Pfam" id="PF00171">
    <property type="entry name" value="Aldedh"/>
    <property type="match status" value="1"/>
</dbReference>
<dbReference type="AlphaFoldDB" id="A0A6J6Y1L5"/>
<dbReference type="InterPro" id="IPR050740">
    <property type="entry name" value="Aldehyde_DH_Superfamily"/>
</dbReference>
<accession>A0A6J6Y1L5</accession>
<dbReference type="FunFam" id="3.40.605.10:FF:000026">
    <property type="entry name" value="Aldehyde dehydrogenase, putative"/>
    <property type="match status" value="1"/>
</dbReference>
<dbReference type="EMBL" id="CAFAAU010000008">
    <property type="protein sequence ID" value="CAB4801744.1"/>
    <property type="molecule type" value="Genomic_DNA"/>
</dbReference>
<dbReference type="CDD" id="cd07103">
    <property type="entry name" value="ALDH_F5_SSADH_GabD"/>
    <property type="match status" value="1"/>
</dbReference>